<proteinExistence type="predicted"/>
<gene>
    <name evidence="2" type="ORF">E0F91_10490</name>
</gene>
<organism evidence="2 3">
    <name type="scientific">Flavobacterium sandaracinum</name>
    <dbReference type="NCBI Taxonomy" id="2541733"/>
    <lineage>
        <taxon>Bacteria</taxon>
        <taxon>Pseudomonadati</taxon>
        <taxon>Bacteroidota</taxon>
        <taxon>Flavobacteriia</taxon>
        <taxon>Flavobacteriales</taxon>
        <taxon>Flavobacteriaceae</taxon>
        <taxon>Flavobacterium</taxon>
    </lineage>
</organism>
<accession>A0A4R5D0A9</accession>
<dbReference type="NCBIfam" id="TIGR01200">
    <property type="entry name" value="GLPGLI"/>
    <property type="match status" value="1"/>
</dbReference>
<sequence>MKRIFSLCMVVLNFAFSTSICSQNFQGIAHYEYKKDMAGKVTFQTSNGSEALDQDIMQKIQKSFEKTFELRFNQTEAVYQELQKVAMKNGSDNATVDKLYSNLFQKVMIEEVENEWDSKKYLVRDSLSSYNWTLENSTKKIGDYECYKAIAIVKVSEKDLTDYVDQISNNNSKSVNLLAAVPPKEKIIIAWYAPAISVSHGPEKYQGLPGLILEVIDDGAIWSCSKLILNPLKKIIVKIPTKGKFIFKMEYDILVEKQLETMKDEDGVIQLQIQED</sequence>
<dbReference type="Proteomes" id="UP000294644">
    <property type="component" value="Unassembled WGS sequence"/>
</dbReference>
<reference evidence="2 3" key="1">
    <citation type="submission" date="2019-03" db="EMBL/GenBank/DDBJ databases">
        <title>Flavobacterium LB-D12 sp. nov., isolated from arctic soil.</title>
        <authorList>
            <person name="Chaudhary D.K."/>
        </authorList>
    </citation>
    <scope>NUCLEOTIDE SEQUENCE [LARGE SCALE GENOMIC DNA]</scope>
    <source>
        <strain evidence="2 3">LB-D12</strain>
    </source>
</reference>
<evidence type="ECO:0000313" key="3">
    <source>
        <dbReference type="Proteomes" id="UP000294644"/>
    </source>
</evidence>
<dbReference type="EMBL" id="SMFN01000011">
    <property type="protein sequence ID" value="TDE03675.1"/>
    <property type="molecule type" value="Genomic_DNA"/>
</dbReference>
<keyword evidence="3" id="KW-1185">Reference proteome</keyword>
<comment type="caution">
    <text evidence="2">The sequence shown here is derived from an EMBL/GenBank/DDBJ whole genome shotgun (WGS) entry which is preliminary data.</text>
</comment>
<dbReference type="Pfam" id="PF09697">
    <property type="entry name" value="Porph_ging"/>
    <property type="match status" value="1"/>
</dbReference>
<name>A0A4R5D0A9_9FLAO</name>
<evidence type="ECO:0000256" key="1">
    <source>
        <dbReference type="SAM" id="SignalP"/>
    </source>
</evidence>
<dbReference type="RefSeq" id="WP_132066497.1">
    <property type="nucleotide sequence ID" value="NZ_SMFN01000011.1"/>
</dbReference>
<feature type="chain" id="PRO_5020899955" evidence="1">
    <location>
        <begin position="23"/>
        <end position="276"/>
    </location>
</feature>
<dbReference type="OrthoDB" id="1068986at2"/>
<evidence type="ECO:0000313" key="2">
    <source>
        <dbReference type="EMBL" id="TDE03675.1"/>
    </source>
</evidence>
<dbReference type="InterPro" id="IPR005901">
    <property type="entry name" value="GLPGLI"/>
</dbReference>
<keyword evidence="1" id="KW-0732">Signal</keyword>
<feature type="signal peptide" evidence="1">
    <location>
        <begin position="1"/>
        <end position="22"/>
    </location>
</feature>
<protein>
    <submittedName>
        <fullName evidence="2">GLPGLI family protein</fullName>
    </submittedName>
</protein>
<dbReference type="AlphaFoldDB" id="A0A4R5D0A9"/>